<gene>
    <name evidence="2" type="primary">txxe 3282</name>
    <name evidence="2" type="ORF">TXXE_18005</name>
</gene>
<reference evidence="2 3" key="1">
    <citation type="submission" date="2021-04" db="EMBL/GenBank/DDBJ databases">
        <authorList>
            <person name="Rakotoarivonina H."/>
        </authorList>
    </citation>
    <scope>NUCLEOTIDE SEQUENCE [LARGE SCALE GENOMIC DNA]</scope>
    <source>
        <strain evidence="2 3">XE</strain>
    </source>
</reference>
<evidence type="ECO:0000313" key="3">
    <source>
        <dbReference type="Proteomes" id="UP000681526"/>
    </source>
</evidence>
<dbReference type="InterPro" id="IPR024775">
    <property type="entry name" value="DinB-like"/>
</dbReference>
<dbReference type="SUPFAM" id="SSF109854">
    <property type="entry name" value="DinB/YfiT-like putative metalloenzymes"/>
    <property type="match status" value="1"/>
</dbReference>
<dbReference type="Pfam" id="PF12867">
    <property type="entry name" value="DinB_2"/>
    <property type="match status" value="1"/>
</dbReference>
<dbReference type="RefSeq" id="WP_213486456.1">
    <property type="nucleotide sequence ID" value="NZ_CAJRAY010000091.1"/>
</dbReference>
<dbReference type="Gene3D" id="1.20.120.450">
    <property type="entry name" value="dinb family like domain"/>
    <property type="match status" value="1"/>
</dbReference>
<sequence length="163" mass="17333">MSGQADVQAFLDTYGQLQEAIAGLSGEALRWKEAPGKWSVTEVLAHLADHSIVTSFRIRAILAGDAARLPAFAQDAWVAGQKANEAGAADILAAYGALLHYNAQLLGRLTEAELAKTGVNAKGETVSIADLIRGFVRHVHHHLGQIDRIKQAQRAAGLHAPKA</sequence>
<dbReference type="EMBL" id="CAJRAY010000091">
    <property type="protein sequence ID" value="CAG5092279.1"/>
    <property type="molecule type" value="Genomic_DNA"/>
</dbReference>
<feature type="domain" description="DinB-like" evidence="1">
    <location>
        <begin position="12"/>
        <end position="146"/>
    </location>
</feature>
<keyword evidence="3" id="KW-1185">Reference proteome</keyword>
<name>A0ABM8V8Q6_THEXY</name>
<evidence type="ECO:0000313" key="2">
    <source>
        <dbReference type="EMBL" id="CAG5092279.1"/>
    </source>
</evidence>
<evidence type="ECO:0000259" key="1">
    <source>
        <dbReference type="Pfam" id="PF12867"/>
    </source>
</evidence>
<dbReference type="Proteomes" id="UP000681526">
    <property type="component" value="Unassembled WGS sequence"/>
</dbReference>
<protein>
    <recommendedName>
        <fullName evidence="1">DinB-like domain-containing protein</fullName>
    </recommendedName>
</protein>
<comment type="caution">
    <text evidence="2">The sequence shown here is derived from an EMBL/GenBank/DDBJ whole genome shotgun (WGS) entry which is preliminary data.</text>
</comment>
<dbReference type="InterPro" id="IPR034660">
    <property type="entry name" value="DinB/YfiT-like"/>
</dbReference>
<organism evidence="2 3">
    <name type="scientific">Thermobacillus xylanilyticus</name>
    <dbReference type="NCBI Taxonomy" id="76633"/>
    <lineage>
        <taxon>Bacteria</taxon>
        <taxon>Bacillati</taxon>
        <taxon>Bacillota</taxon>
        <taxon>Bacilli</taxon>
        <taxon>Bacillales</taxon>
        <taxon>Paenibacillaceae</taxon>
        <taxon>Thermobacillus</taxon>
    </lineage>
</organism>
<accession>A0ABM8V8Q6</accession>
<proteinExistence type="predicted"/>